<evidence type="ECO:0000313" key="4">
    <source>
        <dbReference type="Proteomes" id="UP000749646"/>
    </source>
</evidence>
<name>A0A9P6LTH3_9FUNG</name>
<evidence type="ECO:0000313" key="3">
    <source>
        <dbReference type="EMBL" id="KAF9939512.1"/>
    </source>
</evidence>
<dbReference type="PANTHER" id="PTHR47679:SF2">
    <property type="entry name" value="C-TERMINAL OF ROC (COR) DOMAIN-CONTAINING PROTEIN"/>
    <property type="match status" value="1"/>
</dbReference>
<dbReference type="Gene3D" id="3.80.10.10">
    <property type="entry name" value="Ribonuclease Inhibitor"/>
    <property type="match status" value="1"/>
</dbReference>
<comment type="caution">
    <text evidence="3">The sequence shown here is derived from an EMBL/GenBank/DDBJ whole genome shotgun (WGS) entry which is preliminary data.</text>
</comment>
<feature type="compositionally biased region" description="Low complexity" evidence="2">
    <location>
        <begin position="104"/>
        <end position="115"/>
    </location>
</feature>
<evidence type="ECO:0000256" key="2">
    <source>
        <dbReference type="SAM" id="MobiDB-lite"/>
    </source>
</evidence>
<organism evidence="3 4">
    <name type="scientific">Modicella reniformis</name>
    <dbReference type="NCBI Taxonomy" id="1440133"/>
    <lineage>
        <taxon>Eukaryota</taxon>
        <taxon>Fungi</taxon>
        <taxon>Fungi incertae sedis</taxon>
        <taxon>Mucoromycota</taxon>
        <taxon>Mortierellomycotina</taxon>
        <taxon>Mortierellomycetes</taxon>
        <taxon>Mortierellales</taxon>
        <taxon>Mortierellaceae</taxon>
        <taxon>Modicella</taxon>
    </lineage>
</organism>
<keyword evidence="1" id="KW-0175">Coiled coil</keyword>
<protein>
    <submittedName>
        <fullName evidence="3">Uncharacterized protein</fullName>
    </submittedName>
</protein>
<reference evidence="3" key="1">
    <citation type="journal article" date="2020" name="Fungal Divers.">
        <title>Resolving the Mortierellaceae phylogeny through synthesis of multi-gene phylogenetics and phylogenomics.</title>
        <authorList>
            <person name="Vandepol N."/>
            <person name="Liber J."/>
            <person name="Desiro A."/>
            <person name="Na H."/>
            <person name="Kennedy M."/>
            <person name="Barry K."/>
            <person name="Grigoriev I.V."/>
            <person name="Miller A.N."/>
            <person name="O'Donnell K."/>
            <person name="Stajich J.E."/>
            <person name="Bonito G."/>
        </authorList>
    </citation>
    <scope>NUCLEOTIDE SEQUENCE</scope>
    <source>
        <strain evidence="3">MES-2147</strain>
    </source>
</reference>
<dbReference type="SUPFAM" id="SSF52047">
    <property type="entry name" value="RNI-like"/>
    <property type="match status" value="1"/>
</dbReference>
<feature type="coiled-coil region" evidence="1">
    <location>
        <begin position="238"/>
        <end position="265"/>
    </location>
</feature>
<dbReference type="AlphaFoldDB" id="A0A9P6LTH3"/>
<accession>A0A9P6LTH3</accession>
<gene>
    <name evidence="3" type="ORF">BGZ65_010304</name>
</gene>
<keyword evidence="4" id="KW-1185">Reference proteome</keyword>
<proteinExistence type="predicted"/>
<dbReference type="EMBL" id="JAAAHW010009525">
    <property type="protein sequence ID" value="KAF9939512.1"/>
    <property type="molecule type" value="Genomic_DNA"/>
</dbReference>
<dbReference type="InterPro" id="IPR032675">
    <property type="entry name" value="LRR_dom_sf"/>
</dbReference>
<feature type="compositionally biased region" description="Polar residues" evidence="2">
    <location>
        <begin position="130"/>
        <end position="150"/>
    </location>
</feature>
<feature type="region of interest" description="Disordered" evidence="2">
    <location>
        <begin position="90"/>
        <end position="174"/>
    </location>
</feature>
<dbReference type="Proteomes" id="UP000749646">
    <property type="component" value="Unassembled WGS sequence"/>
</dbReference>
<sequence>MDTSKELPQAFRTKSEITTIPSQVDTKTGQRFVLWRDIQQKFGNLQAVLNNGQAVVFLRDDNLEETHKRIAYHPDIVLEVVVANVAREPDVPKKRLSQKSTATGSNRSPRSSRGSFNDKPKGRVVDAISRSKSSNIPPTSWGSHTETGFPSQHKMGFGNGGSSSTGGMTSSHSEPIASKIQSTYRQQYGSFVEAIKEGREELATTIRDDMNEHLVKTRTELGKDAPLQDLVVRMLHMQEDTQHQLLEMRQQMEANQRQMIHMQQQAFDRLAVIQSCVQAIVTQTYELHEYPIPRLFIVLPKTIRRRDRFLKPFAEHFRLYFLCECGAHTVPGSSRTQHEIHLAKHEGYDLDKPNEFFEKYGSYVLTLMYMIKYGIKVAGLSVPPMANFDGFGTSQKRLVDESINFLQELKGTSTNSTGGDGEATRLYELEVMKRADLRQLESHLKVKDEHRVLGNLYRIVTPEGHVKWVCIDHYRTKYRESASRRLREIVEVNGGDFKENLGEIWIELNSNTFAKQFYRALVDARGVPTLSISLQWEVTMDDLRKLADAATKANIVDLTINGKAFLGRTPDILHRNDRFDPIMELRANGCLRTLRLVMFKDLFRRIGSNAFISAPKLRVLKIDSPFDAEAATWQSNVKNILRSNPQLRDLGLRIQRQRSLVNVMRDILRTPRSLENLDLYYGHYCTTARVIDGQVQTIQLFLPSTEDHAPKNQTLNEELILNQVHEILQLSPTLSVIRIGYPTAKPNDMIQIIASTRYSLVITDTGTALHTVELVYLQNRKGARPVGITVDFTGSEGRHDFSIDVNMVPQVGFVNSYYDILYDYGWPIKALDAGNGTIDDEFAQQIDKIMERKDPKLRSLILDTRSLSKKGLEHMERVISRSESLDRFIVDCQFLNIESEREKASWLLSRHSNKLTGLSFQEDGSDQVKSWLVETFPTRQVFPKLTDLHLVLPYNSEYENSNPAYVSWLSNMVSAPCSPQMLFDVLECMSSTSKTWLSLKGLSIQLNTLKQEEWETVIQAIDFSMLEALDLTGTNFDVVQFDCLINRLGNEVAPPLRFLDLSLSLLSKNAHFAELPAKVKAFKECAPRVTIKGLENIEVV</sequence>
<dbReference type="PANTHER" id="PTHR47679">
    <property type="entry name" value="PROTEIN TORNADO 1"/>
    <property type="match status" value="1"/>
</dbReference>
<dbReference type="OrthoDB" id="2371100at2759"/>
<evidence type="ECO:0000256" key="1">
    <source>
        <dbReference type="SAM" id="Coils"/>
    </source>
</evidence>